<name>A0AAE1ADZ2_9GAST</name>
<protein>
    <submittedName>
        <fullName evidence="1">Uncharacterized protein</fullName>
    </submittedName>
</protein>
<sequence>MNNAPLERWVFLALSGLEEGLGAPVGGTNSSLVFVFALAFHAQLEDKGSYLPLSRVGCVCAPLPQRRAFSERADGSRLYGQSLYEKTFAADARGAAILFRETK</sequence>
<evidence type="ECO:0000313" key="1">
    <source>
        <dbReference type="EMBL" id="KAK3785496.1"/>
    </source>
</evidence>
<dbReference type="Proteomes" id="UP001283361">
    <property type="component" value="Unassembled WGS sequence"/>
</dbReference>
<gene>
    <name evidence="1" type="ORF">RRG08_048630</name>
</gene>
<evidence type="ECO:0000313" key="2">
    <source>
        <dbReference type="Proteomes" id="UP001283361"/>
    </source>
</evidence>
<proteinExistence type="predicted"/>
<organism evidence="1 2">
    <name type="scientific">Elysia crispata</name>
    <name type="common">lettuce slug</name>
    <dbReference type="NCBI Taxonomy" id="231223"/>
    <lineage>
        <taxon>Eukaryota</taxon>
        <taxon>Metazoa</taxon>
        <taxon>Spiralia</taxon>
        <taxon>Lophotrochozoa</taxon>
        <taxon>Mollusca</taxon>
        <taxon>Gastropoda</taxon>
        <taxon>Heterobranchia</taxon>
        <taxon>Euthyneura</taxon>
        <taxon>Panpulmonata</taxon>
        <taxon>Sacoglossa</taxon>
        <taxon>Placobranchoidea</taxon>
        <taxon>Plakobranchidae</taxon>
        <taxon>Elysia</taxon>
    </lineage>
</organism>
<dbReference type="EMBL" id="JAWDGP010002127">
    <property type="protein sequence ID" value="KAK3785496.1"/>
    <property type="molecule type" value="Genomic_DNA"/>
</dbReference>
<keyword evidence="2" id="KW-1185">Reference proteome</keyword>
<reference evidence="1" key="1">
    <citation type="journal article" date="2023" name="G3 (Bethesda)">
        <title>A reference genome for the long-term kleptoplast-retaining sea slug Elysia crispata morphotype clarki.</title>
        <authorList>
            <person name="Eastman K.E."/>
            <person name="Pendleton A.L."/>
            <person name="Shaikh M.A."/>
            <person name="Suttiyut T."/>
            <person name="Ogas R."/>
            <person name="Tomko P."/>
            <person name="Gavelis G."/>
            <person name="Widhalm J.R."/>
            <person name="Wisecaver J.H."/>
        </authorList>
    </citation>
    <scope>NUCLEOTIDE SEQUENCE</scope>
    <source>
        <strain evidence="1">ECLA1</strain>
    </source>
</reference>
<comment type="caution">
    <text evidence="1">The sequence shown here is derived from an EMBL/GenBank/DDBJ whole genome shotgun (WGS) entry which is preliminary data.</text>
</comment>
<dbReference type="AlphaFoldDB" id="A0AAE1ADZ2"/>
<accession>A0AAE1ADZ2</accession>